<evidence type="ECO:0000256" key="15">
    <source>
        <dbReference type="SAM" id="Phobius"/>
    </source>
</evidence>
<name>A0A388L976_CHABU</name>
<sequence length="434" mass="46799">MHKELSTPPLVELSALGTVASKSPFPDIADLLSRQALQVFFGTCGNITGILCLFAPLPTFARIIKKKSTEKFSSLPYITTVLSSAIWALYASPMLANTFQMFTITSLSVIVQAIYVAIFFTYARDSALKGAFINLAAAALIFMGVLGLGQFYEPASDRAAAVGLVGDVLGVASFAAPLSVLGLVIRTKSAEFLPITLILYMGANGLMWLLYAITIKDIYVFLPNMLGVSLSIGQIILYIMYRSPLPEDAEKPCGPRVEETAANNESVWPKLRVKIAKPYLDGVGSMTASPRLIAPLLIRQLSHTINMIRDSGPSTPTVEITPSESNHGDGTGAADNSNGGTNSPAIVYRDGSAYIVKALENSRRPRYRMRVSSMNPRADDDEDLHQPLLTDFTPDWRNDLAEDPEAANCLKNGNGTCIKKEAEAATHTQAVTGT</sequence>
<evidence type="ECO:0000256" key="14">
    <source>
        <dbReference type="SAM" id="MobiDB-lite"/>
    </source>
</evidence>
<dbReference type="Proteomes" id="UP000265515">
    <property type="component" value="Unassembled WGS sequence"/>
</dbReference>
<dbReference type="PANTHER" id="PTHR10791:SF30">
    <property type="entry name" value="SUGAR TRANSPORTER SWEET1"/>
    <property type="match status" value="1"/>
</dbReference>
<reference evidence="16 17" key="1">
    <citation type="journal article" date="2018" name="Cell">
        <title>The Chara Genome: Secondary Complexity and Implications for Plant Terrestrialization.</title>
        <authorList>
            <person name="Nishiyama T."/>
            <person name="Sakayama H."/>
            <person name="Vries J.D."/>
            <person name="Buschmann H."/>
            <person name="Saint-Marcoux D."/>
            <person name="Ullrich K.K."/>
            <person name="Haas F.B."/>
            <person name="Vanderstraeten L."/>
            <person name="Becker D."/>
            <person name="Lang D."/>
            <person name="Vosolsobe S."/>
            <person name="Rombauts S."/>
            <person name="Wilhelmsson P.K.I."/>
            <person name="Janitza P."/>
            <person name="Kern R."/>
            <person name="Heyl A."/>
            <person name="Rumpler F."/>
            <person name="Villalobos L.I.A.C."/>
            <person name="Clay J.M."/>
            <person name="Skokan R."/>
            <person name="Toyoda A."/>
            <person name="Suzuki Y."/>
            <person name="Kagoshima H."/>
            <person name="Schijlen E."/>
            <person name="Tajeshwar N."/>
            <person name="Catarino B."/>
            <person name="Hetherington A.J."/>
            <person name="Saltykova A."/>
            <person name="Bonnot C."/>
            <person name="Breuninger H."/>
            <person name="Symeonidi A."/>
            <person name="Radhakrishnan G.V."/>
            <person name="Van Nieuwerburgh F."/>
            <person name="Deforce D."/>
            <person name="Chang C."/>
            <person name="Karol K.G."/>
            <person name="Hedrich R."/>
            <person name="Ulvskov P."/>
            <person name="Glockner G."/>
            <person name="Delwiche C.F."/>
            <person name="Petrasek J."/>
            <person name="Van de Peer Y."/>
            <person name="Friml J."/>
            <person name="Beilby M."/>
            <person name="Dolan L."/>
            <person name="Kohara Y."/>
            <person name="Sugano S."/>
            <person name="Fujiyama A."/>
            <person name="Delaux P.-M."/>
            <person name="Quint M."/>
            <person name="TheiBen G."/>
            <person name="Hagemann M."/>
            <person name="Harholt J."/>
            <person name="Dunand C."/>
            <person name="Zachgo S."/>
            <person name="Langdale J."/>
            <person name="Maumus F."/>
            <person name="Straeten D.V.D."/>
            <person name="Gould S.B."/>
            <person name="Rensing S.A."/>
        </authorList>
    </citation>
    <scope>NUCLEOTIDE SEQUENCE [LARGE SCALE GENOMIC DNA]</scope>
    <source>
        <strain evidence="16 17">S276</strain>
    </source>
</reference>
<feature type="region of interest" description="Disordered" evidence="14">
    <location>
        <begin position="311"/>
        <end position="344"/>
    </location>
</feature>
<evidence type="ECO:0000256" key="9">
    <source>
        <dbReference type="ARBA" id="ARBA00022737"/>
    </source>
</evidence>
<keyword evidence="12 15" id="KW-0472">Membrane</keyword>
<accession>A0A388L976</accession>
<dbReference type="Gramene" id="GBG78857">
    <property type="protein sequence ID" value="GBG78857"/>
    <property type="gene ID" value="CBR_g28082"/>
</dbReference>
<dbReference type="OrthoDB" id="409725at2759"/>
<comment type="caution">
    <text evidence="16">The sequence shown here is derived from an EMBL/GenBank/DDBJ whole genome shotgun (WGS) entry which is preliminary data.</text>
</comment>
<evidence type="ECO:0000256" key="4">
    <source>
        <dbReference type="ARBA" id="ARBA00021741"/>
    </source>
</evidence>
<evidence type="ECO:0000313" key="16">
    <source>
        <dbReference type="EMBL" id="GBG78857.1"/>
    </source>
</evidence>
<feature type="transmembrane region" description="Helical" evidence="15">
    <location>
        <begin position="192"/>
        <end position="213"/>
    </location>
</feature>
<feature type="transmembrane region" description="Helical" evidence="15">
    <location>
        <begin position="75"/>
        <end position="93"/>
    </location>
</feature>
<keyword evidence="9" id="KW-0677">Repeat</keyword>
<dbReference type="PANTHER" id="PTHR10791">
    <property type="entry name" value="RAG1-ACTIVATING PROTEIN 1"/>
    <property type="match status" value="1"/>
</dbReference>
<evidence type="ECO:0000256" key="11">
    <source>
        <dbReference type="ARBA" id="ARBA00023034"/>
    </source>
</evidence>
<evidence type="ECO:0000256" key="12">
    <source>
        <dbReference type="ARBA" id="ARBA00023136"/>
    </source>
</evidence>
<keyword evidence="17" id="KW-1185">Reference proteome</keyword>
<keyword evidence="10 15" id="KW-1133">Transmembrane helix</keyword>
<keyword evidence="5" id="KW-0813">Transport</keyword>
<dbReference type="EMBL" id="BFEA01000305">
    <property type="protein sequence ID" value="GBG78857.1"/>
    <property type="molecule type" value="Genomic_DNA"/>
</dbReference>
<evidence type="ECO:0000256" key="5">
    <source>
        <dbReference type="ARBA" id="ARBA00022448"/>
    </source>
</evidence>
<dbReference type="GO" id="GO:0051119">
    <property type="term" value="F:sugar transmembrane transporter activity"/>
    <property type="evidence" value="ECO:0007669"/>
    <property type="project" value="InterPro"/>
</dbReference>
<evidence type="ECO:0000256" key="7">
    <source>
        <dbReference type="ARBA" id="ARBA00022597"/>
    </source>
</evidence>
<evidence type="ECO:0000256" key="1">
    <source>
        <dbReference type="ARBA" id="ARBA00004651"/>
    </source>
</evidence>
<evidence type="ECO:0000256" key="10">
    <source>
        <dbReference type="ARBA" id="ARBA00022989"/>
    </source>
</evidence>
<feature type="transmembrane region" description="Helical" evidence="15">
    <location>
        <begin position="132"/>
        <end position="152"/>
    </location>
</feature>
<protein>
    <recommendedName>
        <fullName evidence="4">Sugar transporter SWEET1</fullName>
    </recommendedName>
</protein>
<feature type="compositionally biased region" description="Polar residues" evidence="14">
    <location>
        <begin position="312"/>
        <end position="325"/>
    </location>
</feature>
<dbReference type="FunFam" id="1.20.1280.290:FF:000004">
    <property type="entry name" value="Sugar transporter SWEET"/>
    <property type="match status" value="1"/>
</dbReference>
<keyword evidence="7" id="KW-0762">Sugar transport</keyword>
<feature type="transmembrane region" description="Helical" evidence="15">
    <location>
        <begin position="164"/>
        <end position="185"/>
    </location>
</feature>
<comment type="function">
    <text evidence="13">Mediates both low-affinity uptake and efflux of sugar across the plasma membrane.</text>
</comment>
<evidence type="ECO:0000256" key="6">
    <source>
        <dbReference type="ARBA" id="ARBA00022475"/>
    </source>
</evidence>
<evidence type="ECO:0000256" key="3">
    <source>
        <dbReference type="ARBA" id="ARBA00007809"/>
    </source>
</evidence>
<gene>
    <name evidence="16" type="ORF">CBR_g28082</name>
</gene>
<keyword evidence="6" id="KW-1003">Cell membrane</keyword>
<evidence type="ECO:0000256" key="13">
    <source>
        <dbReference type="ARBA" id="ARBA00037238"/>
    </source>
</evidence>
<dbReference type="Gene3D" id="1.20.1280.290">
    <property type="match status" value="2"/>
</dbReference>
<evidence type="ECO:0000256" key="2">
    <source>
        <dbReference type="ARBA" id="ARBA00004653"/>
    </source>
</evidence>
<feature type="transmembrane region" description="Helical" evidence="15">
    <location>
        <begin position="39"/>
        <end position="63"/>
    </location>
</feature>
<proteinExistence type="inferred from homology"/>
<keyword evidence="8 15" id="KW-0812">Transmembrane</keyword>
<feature type="compositionally biased region" description="Polar residues" evidence="14">
    <location>
        <begin position="334"/>
        <end position="344"/>
    </location>
</feature>
<feature type="transmembrane region" description="Helical" evidence="15">
    <location>
        <begin position="99"/>
        <end position="120"/>
    </location>
</feature>
<comment type="subcellular location">
    <subcellularLocation>
        <location evidence="1">Cell membrane</location>
        <topology evidence="1">Multi-pass membrane protein</topology>
    </subcellularLocation>
    <subcellularLocation>
        <location evidence="2">Golgi apparatus membrane</location>
        <topology evidence="2">Multi-pass membrane protein</topology>
    </subcellularLocation>
</comment>
<keyword evidence="11" id="KW-0333">Golgi apparatus</keyword>
<organism evidence="16 17">
    <name type="scientific">Chara braunii</name>
    <name type="common">Braun's stonewort</name>
    <dbReference type="NCBI Taxonomy" id="69332"/>
    <lineage>
        <taxon>Eukaryota</taxon>
        <taxon>Viridiplantae</taxon>
        <taxon>Streptophyta</taxon>
        <taxon>Charophyceae</taxon>
        <taxon>Charales</taxon>
        <taxon>Characeae</taxon>
        <taxon>Chara</taxon>
    </lineage>
</organism>
<dbReference type="Pfam" id="PF03083">
    <property type="entry name" value="MtN3_slv"/>
    <property type="match status" value="2"/>
</dbReference>
<evidence type="ECO:0000256" key="8">
    <source>
        <dbReference type="ARBA" id="ARBA00022692"/>
    </source>
</evidence>
<evidence type="ECO:0000313" key="17">
    <source>
        <dbReference type="Proteomes" id="UP000265515"/>
    </source>
</evidence>
<comment type="similarity">
    <text evidence="3">Belongs to the SWEET sugar transporter family.</text>
</comment>
<dbReference type="GO" id="GO:0005886">
    <property type="term" value="C:plasma membrane"/>
    <property type="evidence" value="ECO:0007669"/>
    <property type="project" value="UniProtKB-SubCell"/>
</dbReference>
<dbReference type="InterPro" id="IPR047664">
    <property type="entry name" value="SWEET"/>
</dbReference>
<dbReference type="AlphaFoldDB" id="A0A388L976"/>
<feature type="transmembrane region" description="Helical" evidence="15">
    <location>
        <begin position="219"/>
        <end position="241"/>
    </location>
</feature>
<dbReference type="InterPro" id="IPR004316">
    <property type="entry name" value="SWEET_rpt"/>
</dbReference>
<dbReference type="GO" id="GO:0000139">
    <property type="term" value="C:Golgi membrane"/>
    <property type="evidence" value="ECO:0007669"/>
    <property type="project" value="UniProtKB-SubCell"/>
</dbReference>